<accession>A0ABQ1TKP2</accession>
<evidence type="ECO:0000256" key="10">
    <source>
        <dbReference type="RuleBase" id="RU000590"/>
    </source>
</evidence>
<comment type="cofactor">
    <cofactor evidence="2">
        <name>Mn(2+)</name>
        <dbReference type="ChEBI" id="CHEBI:29035"/>
    </cofactor>
</comment>
<keyword evidence="9" id="KW-0464">Manganese</keyword>
<dbReference type="Proteomes" id="UP000632273">
    <property type="component" value="Unassembled WGS sequence"/>
</dbReference>
<dbReference type="PROSITE" id="PS00491">
    <property type="entry name" value="PROLINE_PEPTIDASE"/>
    <property type="match status" value="1"/>
</dbReference>
<evidence type="ECO:0000256" key="5">
    <source>
        <dbReference type="ARBA" id="ARBA00022670"/>
    </source>
</evidence>
<dbReference type="InterPro" id="IPR000994">
    <property type="entry name" value="Pept_M24"/>
</dbReference>
<keyword evidence="7" id="KW-0378">Hydrolase</keyword>
<dbReference type="PANTHER" id="PTHR43226:SF4">
    <property type="entry name" value="XAA-PRO AMINOPEPTIDASE 3"/>
    <property type="match status" value="1"/>
</dbReference>
<protein>
    <recommendedName>
        <fullName evidence="4">Xaa-Pro aminopeptidase</fullName>
        <ecNumber evidence="4">3.4.11.9</ecNumber>
    </recommendedName>
</protein>
<dbReference type="SUPFAM" id="SSF55920">
    <property type="entry name" value="Creatinase/aminopeptidase"/>
    <property type="match status" value="1"/>
</dbReference>
<evidence type="ECO:0000256" key="4">
    <source>
        <dbReference type="ARBA" id="ARBA00012574"/>
    </source>
</evidence>
<organism evidence="12 13">
    <name type="scientific">Hymenobacter cavernae</name>
    <dbReference type="NCBI Taxonomy" id="2044852"/>
    <lineage>
        <taxon>Bacteria</taxon>
        <taxon>Pseudomonadati</taxon>
        <taxon>Bacteroidota</taxon>
        <taxon>Cytophagia</taxon>
        <taxon>Cytophagales</taxon>
        <taxon>Hymenobacteraceae</taxon>
        <taxon>Hymenobacter</taxon>
    </lineage>
</organism>
<evidence type="ECO:0000313" key="13">
    <source>
        <dbReference type="Proteomes" id="UP000632273"/>
    </source>
</evidence>
<gene>
    <name evidence="12" type="primary">pepP</name>
    <name evidence="12" type="ORF">GCM10011383_03110</name>
</gene>
<dbReference type="InterPro" id="IPR007865">
    <property type="entry name" value="Aminopep_P_N"/>
</dbReference>
<evidence type="ECO:0000256" key="7">
    <source>
        <dbReference type="ARBA" id="ARBA00022801"/>
    </source>
</evidence>
<comment type="catalytic activity">
    <reaction evidence="1">
        <text>Release of any N-terminal amino acid, including proline, that is linked to proline, even from a dipeptide or tripeptide.</text>
        <dbReference type="EC" id="3.4.11.9"/>
    </reaction>
</comment>
<dbReference type="InterPro" id="IPR029149">
    <property type="entry name" value="Creatin/AminoP/Spt16_N"/>
</dbReference>
<dbReference type="InterPro" id="IPR036005">
    <property type="entry name" value="Creatinase/aminopeptidase-like"/>
</dbReference>
<evidence type="ECO:0000313" key="12">
    <source>
        <dbReference type="EMBL" id="GGE95718.1"/>
    </source>
</evidence>
<dbReference type="PANTHER" id="PTHR43226">
    <property type="entry name" value="XAA-PRO AMINOPEPTIDASE 3"/>
    <property type="match status" value="1"/>
</dbReference>
<evidence type="ECO:0000256" key="6">
    <source>
        <dbReference type="ARBA" id="ARBA00022723"/>
    </source>
</evidence>
<dbReference type="Pfam" id="PF05195">
    <property type="entry name" value="AMP_N"/>
    <property type="match status" value="1"/>
</dbReference>
<keyword evidence="5" id="KW-0645">Protease</keyword>
<reference evidence="13" key="1">
    <citation type="journal article" date="2019" name="Int. J. Syst. Evol. Microbiol.">
        <title>The Global Catalogue of Microorganisms (GCM) 10K type strain sequencing project: providing services to taxonomists for standard genome sequencing and annotation.</title>
        <authorList>
            <consortium name="The Broad Institute Genomics Platform"/>
            <consortium name="The Broad Institute Genome Sequencing Center for Infectious Disease"/>
            <person name="Wu L."/>
            <person name="Ma J."/>
        </authorList>
    </citation>
    <scope>NUCLEOTIDE SEQUENCE [LARGE SCALE GENOMIC DNA]</scope>
    <source>
        <strain evidence="13">CGMCC 1.15197</strain>
    </source>
</reference>
<keyword evidence="8" id="KW-0482">Metalloprotease</keyword>
<evidence type="ECO:0000256" key="9">
    <source>
        <dbReference type="ARBA" id="ARBA00023211"/>
    </source>
</evidence>
<keyword evidence="12" id="KW-0031">Aminopeptidase</keyword>
<evidence type="ECO:0000256" key="8">
    <source>
        <dbReference type="ARBA" id="ARBA00023049"/>
    </source>
</evidence>
<name>A0ABQ1TKP2_9BACT</name>
<dbReference type="CDD" id="cd01087">
    <property type="entry name" value="Prolidase"/>
    <property type="match status" value="1"/>
</dbReference>
<dbReference type="EC" id="3.4.11.9" evidence="4"/>
<sequence length="430" mass="49493">MRYGPIDPQLFIQNRRNFTQHLPAASLAIFQSNDVMPTNADGTMAFRQNNDLFYLSGVDQEESILVIFPDAKLPQHREILFLRETSEHILIWEGYKLTKDEARAQSGIPTIMWIDSFKQVLPALMNEAENVYLNSNEHIRAVVEVETRDARFVKWMKEHYPLHQYRRVAPLMHQLRAIKSDEEIRLMRQAANITEKAFRRLLGFVKPGVWEYEIEAEILHEFVRNASRGPAYGSIIASGASACILHYVSNDRQCQDGDVLLLDFGAEYANYAADLSRSLPVNGTFTKRQRDVYEAVLRVMKFATSQLVAGNNIEEYHAAVGRTMEQELIKLDLLNESDVKNQNPAAPLYKKYFMHGTSHYLGLDVHDVGDKYRTFEPGMVYTCEPGIYIREEDLGIRLENDILITKSGNEDLMRTIPLEVEDIERLMRKS</sequence>
<dbReference type="Gene3D" id="3.90.230.10">
    <property type="entry name" value="Creatinase/methionine aminopeptidase superfamily"/>
    <property type="match status" value="1"/>
</dbReference>
<keyword evidence="6 10" id="KW-0479">Metal-binding</keyword>
<dbReference type="RefSeq" id="WP_188810252.1">
    <property type="nucleotide sequence ID" value="NZ_BMHT01000001.1"/>
</dbReference>
<dbReference type="SMART" id="SM01011">
    <property type="entry name" value="AMP_N"/>
    <property type="match status" value="1"/>
</dbReference>
<dbReference type="Gene3D" id="3.40.350.10">
    <property type="entry name" value="Creatinase/prolidase N-terminal domain"/>
    <property type="match status" value="1"/>
</dbReference>
<dbReference type="InterPro" id="IPR001131">
    <property type="entry name" value="Peptidase_M24B_aminopep-P_CS"/>
</dbReference>
<proteinExistence type="inferred from homology"/>
<evidence type="ECO:0000256" key="2">
    <source>
        <dbReference type="ARBA" id="ARBA00001936"/>
    </source>
</evidence>
<comment type="caution">
    <text evidence="12">The sequence shown here is derived from an EMBL/GenBank/DDBJ whole genome shotgun (WGS) entry which is preliminary data.</text>
</comment>
<dbReference type="GO" id="GO:0004177">
    <property type="term" value="F:aminopeptidase activity"/>
    <property type="evidence" value="ECO:0007669"/>
    <property type="project" value="UniProtKB-KW"/>
</dbReference>
<evidence type="ECO:0000256" key="3">
    <source>
        <dbReference type="ARBA" id="ARBA00008766"/>
    </source>
</evidence>
<dbReference type="Pfam" id="PF00557">
    <property type="entry name" value="Peptidase_M24"/>
    <property type="match status" value="1"/>
</dbReference>
<evidence type="ECO:0000259" key="11">
    <source>
        <dbReference type="SMART" id="SM01011"/>
    </source>
</evidence>
<evidence type="ECO:0000256" key="1">
    <source>
        <dbReference type="ARBA" id="ARBA00001424"/>
    </source>
</evidence>
<keyword evidence="13" id="KW-1185">Reference proteome</keyword>
<dbReference type="InterPro" id="IPR052433">
    <property type="entry name" value="X-Pro_dipept-like"/>
</dbReference>
<feature type="domain" description="Aminopeptidase P N-terminal" evidence="11">
    <location>
        <begin position="6"/>
        <end position="141"/>
    </location>
</feature>
<comment type="similarity">
    <text evidence="3 10">Belongs to the peptidase M24B family.</text>
</comment>
<dbReference type="SUPFAM" id="SSF53092">
    <property type="entry name" value="Creatinase/prolidase N-terminal domain"/>
    <property type="match status" value="1"/>
</dbReference>
<dbReference type="EMBL" id="BMHT01000001">
    <property type="protein sequence ID" value="GGE95718.1"/>
    <property type="molecule type" value="Genomic_DNA"/>
</dbReference>